<protein>
    <recommendedName>
        <fullName evidence="2">argininosuccinate lyase</fullName>
        <ecNumber evidence="2">4.3.2.1</ecNumber>
    </recommendedName>
</protein>
<evidence type="ECO:0000313" key="8">
    <source>
        <dbReference type="EMBL" id="SDS88579.1"/>
    </source>
</evidence>
<dbReference type="PANTHER" id="PTHR43814">
    <property type="entry name" value="ARGININOSUCCINATE LYASE"/>
    <property type="match status" value="1"/>
</dbReference>
<evidence type="ECO:0000256" key="4">
    <source>
        <dbReference type="ARBA" id="ARBA00022605"/>
    </source>
</evidence>
<dbReference type="PANTHER" id="PTHR43814:SF1">
    <property type="entry name" value="ARGININOSUCCINATE LYASE"/>
    <property type="match status" value="1"/>
</dbReference>
<keyword evidence="4" id="KW-0028">Amino-acid biosynthesis</keyword>
<dbReference type="InterPro" id="IPR024083">
    <property type="entry name" value="Fumarase/histidase_N"/>
</dbReference>
<dbReference type="GO" id="GO:0004056">
    <property type="term" value="F:argininosuccinate lyase activity"/>
    <property type="evidence" value="ECO:0007669"/>
    <property type="project" value="UniProtKB-EC"/>
</dbReference>
<dbReference type="Proteomes" id="UP000199103">
    <property type="component" value="Chromosome I"/>
</dbReference>
<dbReference type="Gene3D" id="1.10.275.10">
    <property type="entry name" value="Fumarase/aspartase (N-terminal domain)"/>
    <property type="match status" value="1"/>
</dbReference>
<proteinExistence type="predicted"/>
<dbReference type="GO" id="GO:0042450">
    <property type="term" value="P:L-arginine biosynthetic process via ornithine"/>
    <property type="evidence" value="ECO:0007669"/>
    <property type="project" value="InterPro"/>
</dbReference>
<dbReference type="UniPathway" id="UPA00068">
    <property type="reaction ID" value="UER00114"/>
</dbReference>
<dbReference type="InterPro" id="IPR009049">
    <property type="entry name" value="Argininosuccinate_lyase"/>
</dbReference>
<evidence type="ECO:0000256" key="1">
    <source>
        <dbReference type="ARBA" id="ARBA00004941"/>
    </source>
</evidence>
<evidence type="ECO:0000313" key="9">
    <source>
        <dbReference type="Proteomes" id="UP000199103"/>
    </source>
</evidence>
<dbReference type="InterPro" id="IPR029419">
    <property type="entry name" value="Arg_succ_lyase_C"/>
</dbReference>
<dbReference type="InterPro" id="IPR022761">
    <property type="entry name" value="Fumarate_lyase_N"/>
</dbReference>
<evidence type="ECO:0000256" key="3">
    <source>
        <dbReference type="ARBA" id="ARBA00022571"/>
    </source>
</evidence>
<keyword evidence="9" id="KW-1185">Reference proteome</keyword>
<keyword evidence="5 8" id="KW-0456">Lyase</keyword>
<dbReference type="EC" id="4.3.2.1" evidence="2"/>
<dbReference type="GO" id="GO:0005829">
    <property type="term" value="C:cytosol"/>
    <property type="evidence" value="ECO:0007669"/>
    <property type="project" value="TreeGrafter"/>
</dbReference>
<keyword evidence="3" id="KW-0055">Arginine biosynthesis</keyword>
<name>A0A1H1VWZ2_9ACTN</name>
<reference evidence="8 9" key="1">
    <citation type="submission" date="2016-10" db="EMBL/GenBank/DDBJ databases">
        <authorList>
            <person name="de Groot N.N."/>
        </authorList>
    </citation>
    <scope>NUCLEOTIDE SEQUENCE [LARGE SCALE GENOMIC DNA]</scope>
    <source>
        <strain evidence="8 9">DSM 21800</strain>
    </source>
</reference>
<dbReference type="PRINTS" id="PR00149">
    <property type="entry name" value="FUMRATELYASE"/>
</dbReference>
<feature type="domain" description="Fumarate lyase N-terminal" evidence="6">
    <location>
        <begin position="105"/>
        <end position="308"/>
    </location>
</feature>
<dbReference type="Gene3D" id="1.20.200.10">
    <property type="entry name" value="Fumarase/aspartase (Central domain)"/>
    <property type="match status" value="1"/>
</dbReference>
<dbReference type="OrthoDB" id="4899737at2"/>
<dbReference type="SUPFAM" id="SSF48557">
    <property type="entry name" value="L-aspartase-like"/>
    <property type="match status" value="1"/>
</dbReference>
<dbReference type="PRINTS" id="PR00145">
    <property type="entry name" value="ARGSUCLYASE"/>
</dbReference>
<evidence type="ECO:0000259" key="7">
    <source>
        <dbReference type="Pfam" id="PF14698"/>
    </source>
</evidence>
<dbReference type="STRING" id="630515.SAMN04489812_3362"/>
<dbReference type="InterPro" id="IPR000362">
    <property type="entry name" value="Fumarate_lyase_fam"/>
</dbReference>
<evidence type="ECO:0000256" key="5">
    <source>
        <dbReference type="ARBA" id="ARBA00023239"/>
    </source>
</evidence>
<gene>
    <name evidence="8" type="ORF">SAMN04489812_3362</name>
</gene>
<evidence type="ECO:0000256" key="2">
    <source>
        <dbReference type="ARBA" id="ARBA00012338"/>
    </source>
</evidence>
<dbReference type="Pfam" id="PF00206">
    <property type="entry name" value="Lyase_1"/>
    <property type="match status" value="1"/>
</dbReference>
<dbReference type="EMBL" id="LT629772">
    <property type="protein sequence ID" value="SDS88579.1"/>
    <property type="molecule type" value="Genomic_DNA"/>
</dbReference>
<organism evidence="8 9">
    <name type="scientific">Microlunatus soli</name>
    <dbReference type="NCBI Taxonomy" id="630515"/>
    <lineage>
        <taxon>Bacteria</taxon>
        <taxon>Bacillati</taxon>
        <taxon>Actinomycetota</taxon>
        <taxon>Actinomycetes</taxon>
        <taxon>Propionibacteriales</taxon>
        <taxon>Propionibacteriaceae</taxon>
        <taxon>Microlunatus</taxon>
    </lineage>
</organism>
<accession>A0A1H1VWZ2</accession>
<dbReference type="AlphaFoldDB" id="A0A1H1VWZ2"/>
<comment type="pathway">
    <text evidence="1">Amino-acid biosynthesis; L-arginine biosynthesis; L-arginine from L-ornithine and carbamoyl phosphate: step 3/3.</text>
</comment>
<feature type="domain" description="Argininosuccinate lyase C-terminal" evidence="7">
    <location>
        <begin position="376"/>
        <end position="417"/>
    </location>
</feature>
<dbReference type="InterPro" id="IPR008948">
    <property type="entry name" value="L-Aspartase-like"/>
</dbReference>
<dbReference type="Gene3D" id="1.10.40.30">
    <property type="entry name" value="Fumarase/aspartase (C-terminal domain)"/>
    <property type="match status" value="1"/>
</dbReference>
<dbReference type="RefSeq" id="WP_091526628.1">
    <property type="nucleotide sequence ID" value="NZ_LT629772.1"/>
</dbReference>
<dbReference type="Pfam" id="PF14698">
    <property type="entry name" value="ASL_C2"/>
    <property type="match status" value="1"/>
</dbReference>
<sequence length="502" mass="53119">MTLQTPPAESSASTGRLAGTLLPEAQRIAQQPGVDAALGGDLRLAVDVDRAHLVMLFEQRIVPQSAALALLAEIDELQQLDFAPLRHRPAPRGWYLMYEGYLAERLGPTVAGWLPTGRSRNDLSATLALLKLREVFRTLITATLRLQLTLLRRAGAELTTVLPGFTHGQPALPITLGHYLAGVAHGVDADLERLAGLLPELDRCPLGAGAMGGTTLPIDPDRTASLLGFTGNCPNSLAAVASRDGIARLLADAAVLSTRLSRVATDLRDWTGCTPPLLHLPDSLVGSSSMMPQKRNVYLLEHIQGMAAAPVGAFTTVTSGAQKTAFSNSIAVHTEGPAFADQAIRRCADAATLLRLLIQHAEPDPGAMRRRAEDGFTNATELANRLALADGRGFRAAHQEVGRAARAALERGHGLLAEVQLPAGLTADDFDVARIADASRYGGGPAPAEVAGSLHVLQHRLGPVLTRVREATGRWSGTSARIRTAVGQTRLAIGNNTTEGSR</sequence>
<evidence type="ECO:0000259" key="6">
    <source>
        <dbReference type="Pfam" id="PF00206"/>
    </source>
</evidence>